<dbReference type="EMBL" id="JAPUUL010002596">
    <property type="protein sequence ID" value="KAJ8125053.1"/>
    <property type="molecule type" value="Genomic_DNA"/>
</dbReference>
<sequence length="219" mass="24268">MFVQASIPVLLTLTSTTLRYDREIRSLVPRPVLAVILVFPTAPDYEARPATKTESDSVSRCKDVIWFKQTINNACGLYAILHAIANGRARDFIEPGSRLFRLLEKCASLDPTDCAAILENDTELDSKYSAVARMGDTEAPENAEDEVNFHYVRFAKSTPKGNLFILDGDRNGPVDKGLLPGDELFSEQGIQVLNEFIRDHDNGGHFSLLALSPDPNPKM</sequence>
<accession>A0ACC2JCW2</accession>
<proteinExistence type="predicted"/>
<organism evidence="1 2">
    <name type="scientific">Lasiodiplodia mahajangana</name>
    <dbReference type="NCBI Taxonomy" id="1108764"/>
    <lineage>
        <taxon>Eukaryota</taxon>
        <taxon>Fungi</taxon>
        <taxon>Dikarya</taxon>
        <taxon>Ascomycota</taxon>
        <taxon>Pezizomycotina</taxon>
        <taxon>Dothideomycetes</taxon>
        <taxon>Dothideomycetes incertae sedis</taxon>
        <taxon>Botryosphaeriales</taxon>
        <taxon>Botryosphaeriaceae</taxon>
        <taxon>Lasiodiplodia</taxon>
    </lineage>
</organism>
<comment type="caution">
    <text evidence="1">The sequence shown here is derived from an EMBL/GenBank/DDBJ whole genome shotgun (WGS) entry which is preliminary data.</text>
</comment>
<dbReference type="Proteomes" id="UP001153332">
    <property type="component" value="Unassembled WGS sequence"/>
</dbReference>
<gene>
    <name evidence="1" type="ORF">O1611_g8587</name>
</gene>
<keyword evidence="2" id="KW-1185">Reference proteome</keyword>
<evidence type="ECO:0000313" key="1">
    <source>
        <dbReference type="EMBL" id="KAJ8125053.1"/>
    </source>
</evidence>
<name>A0ACC2JCW2_9PEZI</name>
<evidence type="ECO:0000313" key="2">
    <source>
        <dbReference type="Proteomes" id="UP001153332"/>
    </source>
</evidence>
<protein>
    <submittedName>
        <fullName evidence="1">Uncharacterized protein</fullName>
    </submittedName>
</protein>
<reference evidence="1" key="1">
    <citation type="submission" date="2022-12" db="EMBL/GenBank/DDBJ databases">
        <title>Genome Sequence of Lasiodiplodia mahajangana.</title>
        <authorList>
            <person name="Buettner E."/>
        </authorList>
    </citation>
    <scope>NUCLEOTIDE SEQUENCE</scope>
    <source>
        <strain evidence="1">VT137</strain>
    </source>
</reference>